<organism evidence="1 2">
    <name type="scientific">Dreissena polymorpha</name>
    <name type="common">Zebra mussel</name>
    <name type="synonym">Mytilus polymorpha</name>
    <dbReference type="NCBI Taxonomy" id="45954"/>
    <lineage>
        <taxon>Eukaryota</taxon>
        <taxon>Metazoa</taxon>
        <taxon>Spiralia</taxon>
        <taxon>Lophotrochozoa</taxon>
        <taxon>Mollusca</taxon>
        <taxon>Bivalvia</taxon>
        <taxon>Autobranchia</taxon>
        <taxon>Heteroconchia</taxon>
        <taxon>Euheterodonta</taxon>
        <taxon>Imparidentia</taxon>
        <taxon>Neoheterodontei</taxon>
        <taxon>Myida</taxon>
        <taxon>Dreissenoidea</taxon>
        <taxon>Dreissenidae</taxon>
        <taxon>Dreissena</taxon>
    </lineage>
</organism>
<reference evidence="1" key="2">
    <citation type="submission" date="2020-11" db="EMBL/GenBank/DDBJ databases">
        <authorList>
            <person name="McCartney M.A."/>
            <person name="Auch B."/>
            <person name="Kono T."/>
            <person name="Mallez S."/>
            <person name="Becker A."/>
            <person name="Gohl D.M."/>
            <person name="Silverstein K.A.T."/>
            <person name="Koren S."/>
            <person name="Bechman K.B."/>
            <person name="Herman A."/>
            <person name="Abrahante J.E."/>
            <person name="Garbe J."/>
        </authorList>
    </citation>
    <scope>NUCLEOTIDE SEQUENCE</scope>
    <source>
        <strain evidence="1">Duluth1</strain>
        <tissue evidence="1">Whole animal</tissue>
    </source>
</reference>
<dbReference type="EMBL" id="JAIWYP010000006">
    <property type="protein sequence ID" value="KAH3808341.1"/>
    <property type="molecule type" value="Genomic_DNA"/>
</dbReference>
<evidence type="ECO:0000313" key="2">
    <source>
        <dbReference type="Proteomes" id="UP000828390"/>
    </source>
</evidence>
<dbReference type="Proteomes" id="UP000828390">
    <property type="component" value="Unassembled WGS sequence"/>
</dbReference>
<comment type="caution">
    <text evidence="1">The sequence shown here is derived from an EMBL/GenBank/DDBJ whole genome shotgun (WGS) entry which is preliminary data.</text>
</comment>
<gene>
    <name evidence="1" type="ORF">DPMN_136694</name>
</gene>
<dbReference type="AlphaFoldDB" id="A0A9D4JCW8"/>
<evidence type="ECO:0000313" key="1">
    <source>
        <dbReference type="EMBL" id="KAH3808341.1"/>
    </source>
</evidence>
<accession>A0A9D4JCW8</accession>
<keyword evidence="2" id="KW-1185">Reference proteome</keyword>
<feature type="non-terminal residue" evidence="1">
    <location>
        <position position="102"/>
    </location>
</feature>
<name>A0A9D4JCW8_DREPO</name>
<reference evidence="1" key="1">
    <citation type="journal article" date="2019" name="bioRxiv">
        <title>The Genome of the Zebra Mussel, Dreissena polymorpha: A Resource for Invasive Species Research.</title>
        <authorList>
            <person name="McCartney M.A."/>
            <person name="Auch B."/>
            <person name="Kono T."/>
            <person name="Mallez S."/>
            <person name="Zhang Y."/>
            <person name="Obille A."/>
            <person name="Becker A."/>
            <person name="Abrahante J.E."/>
            <person name="Garbe J."/>
            <person name="Badalamenti J.P."/>
            <person name="Herman A."/>
            <person name="Mangelson H."/>
            <person name="Liachko I."/>
            <person name="Sullivan S."/>
            <person name="Sone E.D."/>
            <person name="Koren S."/>
            <person name="Silverstein K.A.T."/>
            <person name="Beckman K.B."/>
            <person name="Gohl D.M."/>
        </authorList>
    </citation>
    <scope>NUCLEOTIDE SEQUENCE</scope>
    <source>
        <strain evidence="1">Duluth1</strain>
        <tissue evidence="1">Whole animal</tissue>
    </source>
</reference>
<sequence length="102" mass="11411">MGLVMTYQHWLCGRGSVVKALWSRLCGQGSVVKALVLCAGFNHLVIFGLLEIVLDQDVFQRHISDPGLLGDMEGTILLQCKSELWNLPYGPERPAYRLVVRL</sequence>
<protein>
    <submittedName>
        <fullName evidence="1">Uncharacterized protein</fullName>
    </submittedName>
</protein>
<proteinExistence type="predicted"/>